<dbReference type="InterPro" id="IPR017853">
    <property type="entry name" value="GH"/>
</dbReference>
<evidence type="ECO:0000256" key="1">
    <source>
        <dbReference type="ARBA" id="ARBA00000966"/>
    </source>
</evidence>
<dbReference type="Gene3D" id="3.20.20.80">
    <property type="entry name" value="Glycosidases"/>
    <property type="match status" value="1"/>
</dbReference>
<keyword evidence="8" id="KW-0732">Signal</keyword>
<dbReference type="PROSITE" id="PS51257">
    <property type="entry name" value="PROKAR_LIPOPROTEIN"/>
    <property type="match status" value="1"/>
</dbReference>
<dbReference type="PROSITE" id="PS00659">
    <property type="entry name" value="GLYCOSYL_HYDROL_F5"/>
    <property type="match status" value="1"/>
</dbReference>
<evidence type="ECO:0000256" key="7">
    <source>
        <dbReference type="RuleBase" id="RU361153"/>
    </source>
</evidence>
<dbReference type="EC" id="3.2.1.4" evidence="2"/>
<dbReference type="SUPFAM" id="SSF51445">
    <property type="entry name" value="(Trans)glycosidases"/>
    <property type="match status" value="1"/>
</dbReference>
<accession>A0ABY7BQA7</accession>
<dbReference type="EMBL" id="CP113865">
    <property type="protein sequence ID" value="WAM33594.1"/>
    <property type="molecule type" value="Genomic_DNA"/>
</dbReference>
<dbReference type="InterPro" id="IPR001547">
    <property type="entry name" value="Glyco_hydro_5"/>
</dbReference>
<feature type="chain" id="PRO_5047548710" description="cellulase" evidence="8">
    <location>
        <begin position="21"/>
        <end position="374"/>
    </location>
</feature>
<dbReference type="Pfam" id="PF00150">
    <property type="entry name" value="Cellulase"/>
    <property type="match status" value="1"/>
</dbReference>
<evidence type="ECO:0000256" key="5">
    <source>
        <dbReference type="ARBA" id="ARBA00023295"/>
    </source>
</evidence>
<keyword evidence="11" id="KW-1185">Reference proteome</keyword>
<reference evidence="10" key="1">
    <citation type="submission" date="2022-12" db="EMBL/GenBank/DDBJ databases">
        <authorList>
            <person name="Bing R.G."/>
            <person name="Willard D.J."/>
            <person name="Manesh M.J.H."/>
            <person name="Laemthong T."/>
            <person name="Crosby J.R."/>
            <person name="Kelly R.M."/>
        </authorList>
    </citation>
    <scope>NUCLEOTIDE SEQUENCE</scope>
    <source>
        <strain evidence="10">DSM 8990</strain>
    </source>
</reference>
<sequence length="374" mass="42053">MRKIIACFTAFLLLFSCCFATISAKTVPYEKQKYPHLLGNASVKKPSVAGMLRVQKKNRKSILVDKKGNPIQLRGMSTHGLQWFGQIINPNAFAALSRDWGCNVIRLAMYVGEGGYATNPKIKDRVIEGIKLAIKNDMYVIVDWHVLNPGDPNAPVYRGAKEFFKEIARKFPNDYHIIYELCNEPNPTEPGVSNDEKGWKKIKAYAEPIIKMLRSMGNKNLIIVGTPNWSQRPDFAIDDPIKDSNVMYSLHFYAGTHFADGIVFENLKRAIDAGVPVFVTEWGTSEASGDGGPYLDEADKWLEYLNANNISWVNWSLSNKKEVSAAFLPAIQGRSKGTSLDPGNDKKWEIKELSISGEYVRCRIKGIPYQPVKR</sequence>
<evidence type="ECO:0000256" key="4">
    <source>
        <dbReference type="ARBA" id="ARBA00023001"/>
    </source>
</evidence>
<keyword evidence="6" id="KW-0119">Carbohydrate metabolism</keyword>
<dbReference type="InterPro" id="IPR018087">
    <property type="entry name" value="Glyco_hydro_5_CS"/>
</dbReference>
<dbReference type="PANTHER" id="PTHR34142:SF1">
    <property type="entry name" value="GLYCOSIDE HYDROLASE FAMILY 5 DOMAIN-CONTAINING PROTEIN"/>
    <property type="match status" value="1"/>
</dbReference>
<evidence type="ECO:0000313" key="11">
    <source>
        <dbReference type="Proteomes" id="UP001164909"/>
    </source>
</evidence>
<dbReference type="PANTHER" id="PTHR34142">
    <property type="entry name" value="ENDO-BETA-1,4-GLUCANASE A"/>
    <property type="match status" value="1"/>
</dbReference>
<comment type="similarity">
    <text evidence="7">Belongs to the glycosyl hydrolase 5 (cellulase A) family.</text>
</comment>
<keyword evidence="6" id="KW-0624">Polysaccharide degradation</keyword>
<organism evidence="10 11">
    <name type="scientific">Caldicellulosiruptor morganii</name>
    <dbReference type="NCBI Taxonomy" id="1387555"/>
    <lineage>
        <taxon>Bacteria</taxon>
        <taxon>Bacillati</taxon>
        <taxon>Bacillota</taxon>
        <taxon>Bacillota incertae sedis</taxon>
        <taxon>Caldicellulosiruptorales</taxon>
        <taxon>Caldicellulosiruptoraceae</taxon>
        <taxon>Caldicellulosiruptor</taxon>
    </lineage>
</organism>
<proteinExistence type="inferred from homology"/>
<evidence type="ECO:0000256" key="6">
    <source>
        <dbReference type="ARBA" id="ARBA00023326"/>
    </source>
</evidence>
<protein>
    <recommendedName>
        <fullName evidence="2">cellulase</fullName>
        <ecNumber evidence="2">3.2.1.4</ecNumber>
    </recommendedName>
</protein>
<feature type="domain" description="Glycoside hydrolase family 5" evidence="9">
    <location>
        <begin position="64"/>
        <end position="320"/>
    </location>
</feature>
<gene>
    <name evidence="10" type="ORF">OTK00_002106</name>
</gene>
<keyword evidence="5 7" id="KW-0326">Glycosidase</keyword>
<evidence type="ECO:0000256" key="2">
    <source>
        <dbReference type="ARBA" id="ARBA00012601"/>
    </source>
</evidence>
<evidence type="ECO:0000256" key="8">
    <source>
        <dbReference type="SAM" id="SignalP"/>
    </source>
</evidence>
<comment type="catalytic activity">
    <reaction evidence="1">
        <text>Endohydrolysis of (1-&gt;4)-beta-D-glucosidic linkages in cellulose, lichenin and cereal beta-D-glucans.</text>
        <dbReference type="EC" id="3.2.1.4"/>
    </reaction>
</comment>
<keyword evidence="4" id="KW-0136">Cellulose degradation</keyword>
<dbReference type="Proteomes" id="UP001164909">
    <property type="component" value="Chromosome"/>
</dbReference>
<name>A0ABY7BQA7_9FIRM</name>
<evidence type="ECO:0000256" key="3">
    <source>
        <dbReference type="ARBA" id="ARBA00022801"/>
    </source>
</evidence>
<feature type="signal peptide" evidence="8">
    <location>
        <begin position="1"/>
        <end position="20"/>
    </location>
</feature>
<evidence type="ECO:0000313" key="10">
    <source>
        <dbReference type="EMBL" id="WAM33594.1"/>
    </source>
</evidence>
<evidence type="ECO:0000259" key="9">
    <source>
        <dbReference type="Pfam" id="PF00150"/>
    </source>
</evidence>
<keyword evidence="3 7" id="KW-0378">Hydrolase</keyword>